<feature type="domain" description="Condensation" evidence="2">
    <location>
        <begin position="118"/>
        <end position="397"/>
    </location>
</feature>
<dbReference type="SUPFAM" id="SSF52777">
    <property type="entry name" value="CoA-dependent acyltransferases"/>
    <property type="match status" value="2"/>
</dbReference>
<name>A0A5R8ZDN1_9ACTN</name>
<evidence type="ECO:0000259" key="2">
    <source>
        <dbReference type="Pfam" id="PF00668"/>
    </source>
</evidence>
<dbReference type="GO" id="GO:0043041">
    <property type="term" value="P:amino acid activation for nonribosomal peptide biosynthetic process"/>
    <property type="evidence" value="ECO:0007669"/>
    <property type="project" value="TreeGrafter"/>
</dbReference>
<dbReference type="Gene3D" id="3.30.559.30">
    <property type="entry name" value="Nonribosomal peptide synthetase, condensation domain"/>
    <property type="match status" value="1"/>
</dbReference>
<comment type="caution">
    <text evidence="3">The sequence shown here is derived from an EMBL/GenBank/DDBJ whole genome shotgun (WGS) entry which is preliminary data.</text>
</comment>
<dbReference type="PANTHER" id="PTHR45527">
    <property type="entry name" value="NONRIBOSOMAL PEPTIDE SYNTHETASE"/>
    <property type="match status" value="1"/>
</dbReference>
<gene>
    <name evidence="3" type="ORF">FED44_06455</name>
</gene>
<proteinExistence type="predicted"/>
<dbReference type="InterPro" id="IPR001242">
    <property type="entry name" value="Condensation_dom"/>
</dbReference>
<evidence type="ECO:0000313" key="3">
    <source>
        <dbReference type="EMBL" id="TLP63870.1"/>
    </source>
</evidence>
<dbReference type="GO" id="GO:0003824">
    <property type="term" value="F:catalytic activity"/>
    <property type="evidence" value="ECO:0007669"/>
    <property type="project" value="InterPro"/>
</dbReference>
<dbReference type="GO" id="GO:0031177">
    <property type="term" value="F:phosphopantetheine binding"/>
    <property type="evidence" value="ECO:0007669"/>
    <property type="project" value="TreeGrafter"/>
</dbReference>
<dbReference type="Proteomes" id="UP000309033">
    <property type="component" value="Unassembled WGS sequence"/>
</dbReference>
<dbReference type="Gene3D" id="3.30.559.10">
    <property type="entry name" value="Chloramphenicol acetyltransferase-like domain"/>
    <property type="match status" value="1"/>
</dbReference>
<organism evidence="3 4">
    <name type="scientific">Microbispora triticiradicis</name>
    <dbReference type="NCBI Taxonomy" id="2200763"/>
    <lineage>
        <taxon>Bacteria</taxon>
        <taxon>Bacillati</taxon>
        <taxon>Actinomycetota</taxon>
        <taxon>Actinomycetes</taxon>
        <taxon>Streptosporangiales</taxon>
        <taxon>Streptosporangiaceae</taxon>
        <taxon>Microbispora</taxon>
    </lineage>
</organism>
<dbReference type="GO" id="GO:0005737">
    <property type="term" value="C:cytoplasm"/>
    <property type="evidence" value="ECO:0007669"/>
    <property type="project" value="TreeGrafter"/>
</dbReference>
<feature type="compositionally biased region" description="Basic residues" evidence="1">
    <location>
        <begin position="75"/>
        <end position="92"/>
    </location>
</feature>
<feature type="compositionally biased region" description="Basic residues" evidence="1">
    <location>
        <begin position="50"/>
        <end position="68"/>
    </location>
</feature>
<dbReference type="GO" id="GO:0044550">
    <property type="term" value="P:secondary metabolite biosynthetic process"/>
    <property type="evidence" value="ECO:0007669"/>
    <property type="project" value="TreeGrafter"/>
</dbReference>
<evidence type="ECO:0000313" key="4">
    <source>
        <dbReference type="Proteomes" id="UP000309033"/>
    </source>
</evidence>
<dbReference type="AlphaFoldDB" id="A0A5R8ZDN1"/>
<protein>
    <recommendedName>
        <fullName evidence="2">Condensation domain-containing protein</fullName>
    </recommendedName>
</protein>
<dbReference type="PANTHER" id="PTHR45527:SF1">
    <property type="entry name" value="FATTY ACID SYNTHASE"/>
    <property type="match status" value="1"/>
</dbReference>
<reference evidence="3" key="1">
    <citation type="submission" date="2019-05" db="EMBL/GenBank/DDBJ databases">
        <title>Isolation, diversity and antifungal activity of Actinobacteria from wheat.</title>
        <authorList>
            <person name="Yu B."/>
        </authorList>
    </citation>
    <scope>NUCLEOTIDE SEQUENCE [LARGE SCALE GENOMIC DNA]</scope>
    <source>
        <strain evidence="3">NEAU-HEGS1-5</strain>
    </source>
</reference>
<evidence type="ECO:0000256" key="1">
    <source>
        <dbReference type="SAM" id="MobiDB-lite"/>
    </source>
</evidence>
<feature type="region of interest" description="Disordered" evidence="1">
    <location>
        <begin position="1"/>
        <end position="108"/>
    </location>
</feature>
<feature type="compositionally biased region" description="Basic residues" evidence="1">
    <location>
        <begin position="19"/>
        <end position="35"/>
    </location>
</feature>
<dbReference type="EMBL" id="VANP01000002">
    <property type="protein sequence ID" value="TLP63870.1"/>
    <property type="molecule type" value="Genomic_DNA"/>
</dbReference>
<sequence>MVRHDGRTVQTGPGGLGRRGVRGRDRRRGGARRRALAVGARPDLGGPGAARRRDRGHLRGRGRPRRRLGLAGERRRPRRAGVPGRRARRPDHGRRVTTPEGSPARGAGATVEFHGAREGEATLTWGQRLIWRAVHLMGDSQSFLNCPWVLPVYGRRDLATVLDTLRVLIERHETLRTTFHGTPDGPVQRVRRDGRLTVDLVEAGEERALRVAERISGELSTTAFVHDRELPLRCAAVLKAGRPMALALTFSHLAVDFQALSLLSEEWKVLLRGEEPPPADWHPMDQAALEREESFQARSARSIRYWRAVLEEAPLDVFDHPPGAPEDPRFIEVGMESVALAAAAETLAERWTISTTSVLLGACATVLATVSGRTKAVMQLVHSNRRDPRTRTMIGNVGQDGLFVLDPPSEGFADACREAHRAAFTAYRNAHYDPFAMQAMREDIGRRRGREPDLDAFFNDRRTIGTWPGVPRPAAGEIAGESLADLTAKTRTYVTNAWPGVRFKAFFTVGAATDTGQLSLIADTAYLPLETARAMLLGVEALLVRALDEDVPLAAVPRVCGVGPYAGTV</sequence>
<keyword evidence="4" id="KW-1185">Reference proteome</keyword>
<dbReference type="InterPro" id="IPR023213">
    <property type="entry name" value="CAT-like_dom_sf"/>
</dbReference>
<accession>A0A5R8ZDN1</accession>
<dbReference type="GO" id="GO:0008610">
    <property type="term" value="P:lipid biosynthetic process"/>
    <property type="evidence" value="ECO:0007669"/>
    <property type="project" value="UniProtKB-ARBA"/>
</dbReference>
<dbReference type="Pfam" id="PF00668">
    <property type="entry name" value="Condensation"/>
    <property type="match status" value="1"/>
</dbReference>